<gene>
    <name evidence="1" type="ORF">CSQ87_05705</name>
</gene>
<dbReference type="RefSeq" id="WP_100512923.1">
    <property type="nucleotide sequence ID" value="NZ_PEBK01000005.1"/>
</dbReference>
<accession>A0A2M9HE89</accession>
<sequence length="232" mass="26895">MTNVERASYRAVLKPGIDGTESLSGAVRAAAAQAKRLVDDGVLLTVGMYRHGDQLFLYAEHIHEDERPNRDEIRRAPDGWGWLHGLLKPFPAMHGRDVEDVEWAYMHPVFWFDEPKSVAYYMRRPVPDARCGRIAVLYPDRLMDYVCHHQAIVHEELLVGDRYQFISIHDNVLFSYFERPRDRGMRNISGIDRPSEEIERWLAVDPASHFDHFPEANGDDFLVIDTLFDFGR</sequence>
<keyword evidence="2" id="KW-1185">Reference proteome</keyword>
<comment type="caution">
    <text evidence="1">The sequence shown here is derived from an EMBL/GenBank/DDBJ whole genome shotgun (WGS) entry which is preliminary data.</text>
</comment>
<evidence type="ECO:0000313" key="1">
    <source>
        <dbReference type="EMBL" id="PJM75097.1"/>
    </source>
</evidence>
<protein>
    <submittedName>
        <fullName evidence="1">Uncharacterized protein</fullName>
    </submittedName>
</protein>
<evidence type="ECO:0000313" key="2">
    <source>
        <dbReference type="Proteomes" id="UP000231451"/>
    </source>
</evidence>
<name>A0A2M9HE89_9BIFI</name>
<dbReference type="OrthoDB" id="3229063at2"/>
<organism evidence="1 2">
    <name type="scientific">Bifidobacterium simiarum</name>
    <dbReference type="NCBI Taxonomy" id="2045441"/>
    <lineage>
        <taxon>Bacteria</taxon>
        <taxon>Bacillati</taxon>
        <taxon>Actinomycetota</taxon>
        <taxon>Actinomycetes</taxon>
        <taxon>Bifidobacteriales</taxon>
        <taxon>Bifidobacteriaceae</taxon>
        <taxon>Bifidobacterium</taxon>
    </lineage>
</organism>
<dbReference type="EMBL" id="PEBK01000005">
    <property type="protein sequence ID" value="PJM75097.1"/>
    <property type="molecule type" value="Genomic_DNA"/>
</dbReference>
<proteinExistence type="predicted"/>
<dbReference type="AlphaFoldDB" id="A0A2M9HE89"/>
<dbReference type="Proteomes" id="UP000231451">
    <property type="component" value="Unassembled WGS sequence"/>
</dbReference>
<reference evidence="1 2" key="1">
    <citation type="submission" date="2017-10" db="EMBL/GenBank/DDBJ databases">
        <title>Draft genome sequences of strains TRE 1, TRE 9, TRE H and TRI 7, isolated from tamarins, belonging to four potential novel Bifidobacterium species.</title>
        <authorList>
            <person name="Mattarelli P."/>
            <person name="Modesto M."/>
            <person name="Puglisi E."/>
            <person name="Morelli L."/>
            <person name="Spezio C."/>
            <person name="Bonetti A."/>
            <person name="Sandri C."/>
        </authorList>
    </citation>
    <scope>NUCLEOTIDE SEQUENCE [LARGE SCALE GENOMIC DNA]</scope>
    <source>
        <strain evidence="2">TRI7</strain>
    </source>
</reference>